<dbReference type="Pfam" id="PF02017">
    <property type="entry name" value="CIDE-N"/>
    <property type="match status" value="1"/>
</dbReference>
<evidence type="ECO:0000313" key="3">
    <source>
        <dbReference type="EMBL" id="CAB3989416.1"/>
    </source>
</evidence>
<dbReference type="PROSITE" id="PS51135">
    <property type="entry name" value="CIDE_N"/>
    <property type="match status" value="1"/>
</dbReference>
<name>A0A6S7GJR9_PARCT</name>
<feature type="region of interest" description="Disordered" evidence="2">
    <location>
        <begin position="160"/>
        <end position="186"/>
    </location>
</feature>
<keyword evidence="1" id="KW-0053">Apoptosis</keyword>
<dbReference type="Proteomes" id="UP001152795">
    <property type="component" value="Unassembled WGS sequence"/>
</dbReference>
<gene>
    <name evidence="3" type="ORF">PACLA_8A006476</name>
</gene>
<protein>
    <submittedName>
        <fullName evidence="3">Chromatin modification-related YNG2</fullName>
    </submittedName>
</protein>
<organism evidence="3 4">
    <name type="scientific">Paramuricea clavata</name>
    <name type="common">Red gorgonian</name>
    <name type="synonym">Violescent sea-whip</name>
    <dbReference type="NCBI Taxonomy" id="317549"/>
    <lineage>
        <taxon>Eukaryota</taxon>
        <taxon>Metazoa</taxon>
        <taxon>Cnidaria</taxon>
        <taxon>Anthozoa</taxon>
        <taxon>Octocorallia</taxon>
        <taxon>Malacalcyonacea</taxon>
        <taxon>Plexauridae</taxon>
        <taxon>Paramuricea</taxon>
    </lineage>
</organism>
<sequence>MPLYKVWSSTREVKKAVIACSFTEFVLKGKEKLGFSKEEEVNIYTNDDGTEVEEDTFLEFGSATIFIMTRKEDPAGDKDIESAIIMDAFTFNKKADQSRKDQTIQPELIKNQISSKQQLCSKASAVKDFALCSKVQGEMRKLFQEKANHEKMLKMLQTKGRKSTWYQKKKKSNTLPPAESSSSSTVDIRSLFTRQQASNTSTCSTSVEKLIYDDKEAELYTDIYMAEMEKIEEGVCTYQNSDEDVVMISAPADTSDNQPSGDEVLSPGLTNNLPSGDEVFISPGPTNNQPSGDEVLSPGLTNTHDLMTVPVLSTEQLISTSTGVEEAVVSISPSTVEDEVMISPPTDTSDKYPSTIVQLNDKPHEGPPTQNISWGTKCDNIKTIEQLVSILRREEKKSLVNCTAQKVSGNTITVSKFEGLNLNQYSLAKAENCRQYHAVCKSGCKKMVDAANYLLQKKWIPLPKLWRTCFSLKRYDCDKAQRRLLQMPVACIRLKNGVVVIEKNSDNCYHGVISEINQIYDMLPLTDNVKKEDPIRKDECQGLLKSATSTSEVQKIKHVIASTHNMSQREAQRLGIRRLKQRAAQVEDATETVKNIKSKHNYFAKLEQKAFLHTHGLDFELYLSSDSSDSSEWESEDEEVVEIKEKPLSHTLSASLDIEERLEKSDTEKGAANDEIHVELNETQSISCSTTEYTSQKQQGNSLQQNISDLYRNTMLALNILKDTGYNWFALVASLDLILRYQGYTTEDFDQFLVNFANQLHNLGLNDEEFRLTEQSRAVYLTEMLEKETQAVTIDEDDDENDLTANETSTFHINEEAVHQKLKQIKDRARKRACAEVEATGLFRKKCVNRMDAIHKRHPDIGKVIEKIVSEADVGADKWRRTGVYTFSGDTKKEKRITFKGLAAKLSEHYGENISYGTVVQLCVPRNKRRISAKQYRGVANVRYQRSRKGFDLKYNPDVKWSRSLYKCLDRLQKDGQHILLLNRDDQAGFRLDFTYTHKSTPSLNAGSPTLTTHTDFLNKHQAQLQTTSYNFSTTSNTSEVCCGVVKASVVHEKSPSQHAADLMMLEQIPHLSPVFRKPDGEVKEIECIRVDGGTDEGPSHVEVQFLWTECHYRHPTK</sequence>
<dbReference type="EMBL" id="CACRXK020001484">
    <property type="protein sequence ID" value="CAB3989416.1"/>
    <property type="molecule type" value="Genomic_DNA"/>
</dbReference>
<proteinExistence type="predicted"/>
<accession>A0A6S7GJR9</accession>
<keyword evidence="4" id="KW-1185">Reference proteome</keyword>
<evidence type="ECO:0000256" key="2">
    <source>
        <dbReference type="SAM" id="MobiDB-lite"/>
    </source>
</evidence>
<evidence type="ECO:0000313" key="4">
    <source>
        <dbReference type="Proteomes" id="UP001152795"/>
    </source>
</evidence>
<dbReference type="Gene3D" id="3.10.20.10">
    <property type="match status" value="1"/>
</dbReference>
<dbReference type="AlphaFoldDB" id="A0A6S7GJR9"/>
<evidence type="ECO:0000256" key="1">
    <source>
        <dbReference type="ARBA" id="ARBA00022703"/>
    </source>
</evidence>
<dbReference type="InterPro" id="IPR003508">
    <property type="entry name" value="CIDE-N_dom"/>
</dbReference>
<reference evidence="3" key="1">
    <citation type="submission" date="2020-04" db="EMBL/GenBank/DDBJ databases">
        <authorList>
            <person name="Alioto T."/>
            <person name="Alioto T."/>
            <person name="Gomez Garrido J."/>
        </authorList>
    </citation>
    <scope>NUCLEOTIDE SEQUENCE</scope>
    <source>
        <strain evidence="3">A484AB</strain>
    </source>
</reference>
<feature type="compositionally biased region" description="Polar residues" evidence="2">
    <location>
        <begin position="173"/>
        <end position="186"/>
    </location>
</feature>
<feature type="compositionally biased region" description="Basic residues" evidence="2">
    <location>
        <begin position="160"/>
        <end position="172"/>
    </location>
</feature>
<feature type="non-terminal residue" evidence="3">
    <location>
        <position position="1"/>
    </location>
</feature>
<comment type="caution">
    <text evidence="3">The sequence shown here is derived from an EMBL/GenBank/DDBJ whole genome shotgun (WGS) entry which is preliminary data.</text>
</comment>
<dbReference type="SMART" id="SM00266">
    <property type="entry name" value="CAD"/>
    <property type="match status" value="1"/>
</dbReference>
<dbReference type="SUPFAM" id="SSF54277">
    <property type="entry name" value="CAD &amp; PB1 domains"/>
    <property type="match status" value="1"/>
</dbReference>
<dbReference type="OrthoDB" id="6475906at2759"/>
<dbReference type="GO" id="GO:0006915">
    <property type="term" value="P:apoptotic process"/>
    <property type="evidence" value="ECO:0007669"/>
    <property type="project" value="UniProtKB-UniRule"/>
</dbReference>
<feature type="region of interest" description="Disordered" evidence="2">
    <location>
        <begin position="251"/>
        <end position="296"/>
    </location>
</feature>